<evidence type="ECO:0000259" key="6">
    <source>
        <dbReference type="Pfam" id="PF25944"/>
    </source>
</evidence>
<dbReference type="KEGG" id="ares:IWH25_17845"/>
<proteinExistence type="inferred from homology"/>
<evidence type="ECO:0000259" key="7">
    <source>
        <dbReference type="Pfam" id="PF25967"/>
    </source>
</evidence>
<dbReference type="Gene3D" id="2.40.30.170">
    <property type="match status" value="1"/>
</dbReference>
<evidence type="ECO:0000313" key="9">
    <source>
        <dbReference type="Proteomes" id="UP000663444"/>
    </source>
</evidence>
<keyword evidence="9" id="KW-1185">Reference proteome</keyword>
<gene>
    <name evidence="8" type="ORF">IWH25_17845</name>
</gene>
<feature type="region of interest" description="Disordered" evidence="3">
    <location>
        <begin position="394"/>
        <end position="415"/>
    </location>
</feature>
<organism evidence="8 9">
    <name type="scientific">Azospira restricta</name>
    <dbReference type="NCBI Taxonomy" id="404405"/>
    <lineage>
        <taxon>Bacteria</taxon>
        <taxon>Pseudomonadati</taxon>
        <taxon>Pseudomonadota</taxon>
        <taxon>Betaproteobacteria</taxon>
        <taxon>Rhodocyclales</taxon>
        <taxon>Rhodocyclaceae</taxon>
        <taxon>Azospira</taxon>
    </lineage>
</organism>
<name>A0A974SNG3_9RHOO</name>
<feature type="domain" description="Multidrug resistance protein MdtA-like C-terminal permuted SH3" evidence="7">
    <location>
        <begin position="321"/>
        <end position="380"/>
    </location>
</feature>
<dbReference type="SUPFAM" id="SSF111369">
    <property type="entry name" value="HlyD-like secretion proteins"/>
    <property type="match status" value="1"/>
</dbReference>
<feature type="domain" description="Multidrug resistance protein MdtA-like barrel-sandwich hybrid" evidence="5">
    <location>
        <begin position="81"/>
        <end position="214"/>
    </location>
</feature>
<dbReference type="InterPro" id="IPR058627">
    <property type="entry name" value="MdtA-like_C"/>
</dbReference>
<evidence type="ECO:0000313" key="8">
    <source>
        <dbReference type="EMBL" id="QRJ63577.1"/>
    </source>
</evidence>
<dbReference type="Gene3D" id="1.10.287.470">
    <property type="entry name" value="Helix hairpin bin"/>
    <property type="match status" value="1"/>
</dbReference>
<dbReference type="AlphaFoldDB" id="A0A974SNG3"/>
<dbReference type="EMBL" id="CP064781">
    <property type="protein sequence ID" value="QRJ63577.1"/>
    <property type="molecule type" value="Genomic_DNA"/>
</dbReference>
<evidence type="ECO:0000259" key="5">
    <source>
        <dbReference type="Pfam" id="PF25917"/>
    </source>
</evidence>
<dbReference type="Proteomes" id="UP000663444">
    <property type="component" value="Chromosome"/>
</dbReference>
<dbReference type="Gene3D" id="2.40.50.100">
    <property type="match status" value="1"/>
</dbReference>
<dbReference type="GO" id="GO:0005886">
    <property type="term" value="C:plasma membrane"/>
    <property type="evidence" value="ECO:0007669"/>
    <property type="project" value="TreeGrafter"/>
</dbReference>
<dbReference type="GO" id="GO:0022857">
    <property type="term" value="F:transmembrane transporter activity"/>
    <property type="evidence" value="ECO:0007669"/>
    <property type="project" value="InterPro"/>
</dbReference>
<dbReference type="Pfam" id="PF25944">
    <property type="entry name" value="Beta-barrel_RND"/>
    <property type="match status" value="1"/>
</dbReference>
<dbReference type="InterPro" id="IPR058624">
    <property type="entry name" value="MdtA-like_HH"/>
</dbReference>
<evidence type="ECO:0000256" key="1">
    <source>
        <dbReference type="ARBA" id="ARBA00004196"/>
    </source>
</evidence>
<accession>A0A974SNG3</accession>
<dbReference type="GO" id="GO:0046677">
    <property type="term" value="P:response to antibiotic"/>
    <property type="evidence" value="ECO:0007669"/>
    <property type="project" value="TreeGrafter"/>
</dbReference>
<dbReference type="Gene3D" id="2.40.420.20">
    <property type="match status" value="1"/>
</dbReference>
<feature type="domain" description="Multidrug resistance protein MdtA-like beta-barrel" evidence="6">
    <location>
        <begin position="227"/>
        <end position="315"/>
    </location>
</feature>
<evidence type="ECO:0000256" key="3">
    <source>
        <dbReference type="SAM" id="MobiDB-lite"/>
    </source>
</evidence>
<dbReference type="PROSITE" id="PS51318">
    <property type="entry name" value="TAT"/>
    <property type="match status" value="1"/>
</dbReference>
<dbReference type="FunFam" id="2.40.420.20:FF:000001">
    <property type="entry name" value="Efflux RND transporter periplasmic adaptor subunit"/>
    <property type="match status" value="1"/>
</dbReference>
<evidence type="ECO:0000256" key="2">
    <source>
        <dbReference type="ARBA" id="ARBA00009477"/>
    </source>
</evidence>
<feature type="domain" description="Multidrug resistance protein MdtA-like alpha-helical hairpin" evidence="4">
    <location>
        <begin position="122"/>
        <end position="191"/>
    </location>
</feature>
<sequence>MAHPDVCFSTDKPAASARSHFPLSRRGALAALLAAAALAACGQGAPNGGMPHGPVPVAAVAVQPENLPVSFEYTAQTLGAREVEVRARVTGILEKRNYVEGSRVKAGQSLFTIDPAPFAAALARAEADVAAAEARHAQAQRDAARLQPLIAAKAVSQKEFDDAVSAEAIGQADLLAARARLREAKLNLEWTRVESPIAGVASRALKSEGSLVSGPDVLLTTVTQTDPMQVIFGIPDNERLKLRQEVDARRLQLPADGRFQVSLKLADGSSYAQTGHTDFADVRVSRETGTSEGRAEVPNPAGLLQPGQFVRVQLSGAVRSNVFRVPQRAVLEGPKGKFVFVVGKENKAEIRPVSTDEWRGGDVVVTSGLTAGEQVIVDGVLKLGPGAPVQVATPATAPAATPAAAPKAGDAKAGS</sequence>
<comment type="subcellular location">
    <subcellularLocation>
        <location evidence="1">Cell envelope</location>
    </subcellularLocation>
</comment>
<dbReference type="Pfam" id="PF25967">
    <property type="entry name" value="RND-MFP_C"/>
    <property type="match status" value="1"/>
</dbReference>
<dbReference type="PANTHER" id="PTHR30158">
    <property type="entry name" value="ACRA/E-RELATED COMPONENT OF DRUG EFFLUX TRANSPORTER"/>
    <property type="match status" value="1"/>
</dbReference>
<dbReference type="InterPro" id="IPR058626">
    <property type="entry name" value="MdtA-like_b-barrel"/>
</dbReference>
<evidence type="ECO:0000259" key="4">
    <source>
        <dbReference type="Pfam" id="PF25876"/>
    </source>
</evidence>
<reference evidence="8" key="1">
    <citation type="submission" date="2020-11" db="EMBL/GenBank/DDBJ databases">
        <title>Azospira restricta DSM 18626 genome sequence.</title>
        <authorList>
            <person name="Moe W.M."/>
        </authorList>
    </citation>
    <scope>NUCLEOTIDE SEQUENCE</scope>
    <source>
        <strain evidence="8">DSM 18626</strain>
    </source>
</reference>
<dbReference type="RefSeq" id="WP_203387105.1">
    <property type="nucleotide sequence ID" value="NZ_CP064781.1"/>
</dbReference>
<dbReference type="InterPro" id="IPR006311">
    <property type="entry name" value="TAT_signal"/>
</dbReference>
<dbReference type="NCBIfam" id="TIGR01730">
    <property type="entry name" value="RND_mfp"/>
    <property type="match status" value="1"/>
</dbReference>
<dbReference type="GO" id="GO:0030313">
    <property type="term" value="C:cell envelope"/>
    <property type="evidence" value="ECO:0007669"/>
    <property type="project" value="UniProtKB-SubCell"/>
</dbReference>
<dbReference type="InterPro" id="IPR058625">
    <property type="entry name" value="MdtA-like_BSH"/>
</dbReference>
<dbReference type="InterPro" id="IPR006143">
    <property type="entry name" value="RND_pump_MFP"/>
</dbReference>
<comment type="similarity">
    <text evidence="2">Belongs to the membrane fusion protein (MFP) (TC 8.A.1) family.</text>
</comment>
<dbReference type="Pfam" id="PF25917">
    <property type="entry name" value="BSH_RND"/>
    <property type="match status" value="1"/>
</dbReference>
<dbReference type="Pfam" id="PF25876">
    <property type="entry name" value="HH_MFP_RND"/>
    <property type="match status" value="1"/>
</dbReference>
<protein>
    <submittedName>
        <fullName evidence="8">Efflux RND transporter periplasmic adaptor subunit</fullName>
    </submittedName>
</protein>